<name>A0A8I1GAY6_9HYPH</name>
<keyword evidence="10" id="KW-1185">Reference proteome</keyword>
<dbReference type="GO" id="GO:0004252">
    <property type="term" value="F:serine-type endopeptidase activity"/>
    <property type="evidence" value="ECO:0007669"/>
    <property type="project" value="InterPro"/>
</dbReference>
<feature type="transmembrane region" description="Helical" evidence="7">
    <location>
        <begin position="228"/>
        <end position="249"/>
    </location>
</feature>
<keyword evidence="6 7" id="KW-0472">Membrane</keyword>
<evidence type="ECO:0000256" key="6">
    <source>
        <dbReference type="ARBA" id="ARBA00023136"/>
    </source>
</evidence>
<dbReference type="PANTHER" id="PTHR43731">
    <property type="entry name" value="RHOMBOID PROTEASE"/>
    <property type="match status" value="1"/>
</dbReference>
<evidence type="ECO:0000313" key="10">
    <source>
        <dbReference type="Proteomes" id="UP000623250"/>
    </source>
</evidence>
<feature type="transmembrane region" description="Helical" evidence="7">
    <location>
        <begin position="82"/>
        <end position="104"/>
    </location>
</feature>
<dbReference type="Proteomes" id="UP000623250">
    <property type="component" value="Unassembled WGS sequence"/>
</dbReference>
<feature type="transmembrane region" description="Helical" evidence="7">
    <location>
        <begin position="195"/>
        <end position="216"/>
    </location>
</feature>
<feature type="transmembrane region" description="Helical" evidence="7">
    <location>
        <begin position="137"/>
        <end position="156"/>
    </location>
</feature>
<comment type="subcellular location">
    <subcellularLocation>
        <location evidence="1">Membrane</location>
        <topology evidence="1">Multi-pass membrane protein</topology>
    </subcellularLocation>
</comment>
<dbReference type="EMBL" id="JAEMUK010000005">
    <property type="protein sequence ID" value="MBJ7542385.1"/>
    <property type="molecule type" value="Genomic_DNA"/>
</dbReference>
<keyword evidence="4" id="KW-0378">Hydrolase</keyword>
<protein>
    <submittedName>
        <fullName evidence="9">Rhomboid family intramembrane serine protease</fullName>
    </submittedName>
</protein>
<evidence type="ECO:0000256" key="7">
    <source>
        <dbReference type="SAM" id="Phobius"/>
    </source>
</evidence>
<evidence type="ECO:0000313" key="9">
    <source>
        <dbReference type="EMBL" id="MBJ7542385.1"/>
    </source>
</evidence>
<keyword evidence="3 7" id="KW-0812">Transmembrane</keyword>
<evidence type="ECO:0000256" key="2">
    <source>
        <dbReference type="ARBA" id="ARBA00009045"/>
    </source>
</evidence>
<dbReference type="PANTHER" id="PTHR43731:SF14">
    <property type="entry name" value="PRESENILIN-ASSOCIATED RHOMBOID-LIKE PROTEIN, MITOCHONDRIAL"/>
    <property type="match status" value="1"/>
</dbReference>
<dbReference type="Gene3D" id="1.20.1540.10">
    <property type="entry name" value="Rhomboid-like"/>
    <property type="match status" value="1"/>
</dbReference>
<evidence type="ECO:0000256" key="3">
    <source>
        <dbReference type="ARBA" id="ARBA00022692"/>
    </source>
</evidence>
<feature type="transmembrane region" description="Helical" evidence="7">
    <location>
        <begin position="168"/>
        <end position="189"/>
    </location>
</feature>
<sequence length="376" mass="39916">MRDIHLPDGRDAVSAYQRPPLTATLGLIGAILAVYLCEAVFRIEGSGTLFDPGISTLVALGALDKSLVVEGGQWWRLFSAPLLHGGVPHLALNSLALLFAGAALERVVGPIWFAAIFVVGALGGGLASLAINAADLISVGASGAIMGLFASALVIAYRFPIQSRQRRLMLSGSLGVLIPSLIPLFDGLFGQRIDFAAHIGGAIAGGIVGATLLGLWHPDTEAPPHRKTAIAIAVLGLCGAIFAASQVVATYSSQTLAVYVIPDARLPKGMDEIRARSAELLAEFPRDPRSHIYRAVTLQGDNDNAGAEREWRAALAEREMLRAFFKPELEHLIRVNLALLLKESGRRAEAAAMAQPVCAFKGERQILLENAGLCRR</sequence>
<gene>
    <name evidence="9" type="ORF">JDN41_02315</name>
</gene>
<comment type="similarity">
    <text evidence="2">Belongs to the peptidase S54 family.</text>
</comment>
<accession>A0A8I1GAY6</accession>
<dbReference type="InterPro" id="IPR050925">
    <property type="entry name" value="Rhomboid_protease_S54"/>
</dbReference>
<evidence type="ECO:0000256" key="4">
    <source>
        <dbReference type="ARBA" id="ARBA00022801"/>
    </source>
</evidence>
<keyword evidence="9" id="KW-0645">Protease</keyword>
<reference evidence="9 10" key="1">
    <citation type="submission" date="2020-12" db="EMBL/GenBank/DDBJ databases">
        <title>Revised draft genomes of Rhodomicrobium vannielii ATCC 17100 and Rhodomicrobium udaipurense JA643.</title>
        <authorList>
            <person name="Conners E.M."/>
            <person name="Davenport E.J."/>
            <person name="Bose A."/>
        </authorList>
    </citation>
    <scope>NUCLEOTIDE SEQUENCE [LARGE SCALE GENOMIC DNA]</scope>
    <source>
        <strain evidence="9 10">JA643</strain>
    </source>
</reference>
<comment type="caution">
    <text evidence="9">The sequence shown here is derived from an EMBL/GenBank/DDBJ whole genome shotgun (WGS) entry which is preliminary data.</text>
</comment>
<keyword evidence="5 7" id="KW-1133">Transmembrane helix</keyword>
<dbReference type="GO" id="GO:0006508">
    <property type="term" value="P:proteolysis"/>
    <property type="evidence" value="ECO:0007669"/>
    <property type="project" value="UniProtKB-KW"/>
</dbReference>
<proteinExistence type="inferred from homology"/>
<feature type="domain" description="Peptidase S54 rhomboid" evidence="8">
    <location>
        <begin position="72"/>
        <end position="213"/>
    </location>
</feature>
<feature type="transmembrane region" description="Helical" evidence="7">
    <location>
        <begin position="21"/>
        <end position="41"/>
    </location>
</feature>
<evidence type="ECO:0000256" key="5">
    <source>
        <dbReference type="ARBA" id="ARBA00022989"/>
    </source>
</evidence>
<dbReference type="AlphaFoldDB" id="A0A8I1GAY6"/>
<organism evidence="9 10">
    <name type="scientific">Rhodomicrobium udaipurense</name>
    <dbReference type="NCBI Taxonomy" id="1202716"/>
    <lineage>
        <taxon>Bacteria</taxon>
        <taxon>Pseudomonadati</taxon>
        <taxon>Pseudomonadota</taxon>
        <taxon>Alphaproteobacteria</taxon>
        <taxon>Hyphomicrobiales</taxon>
        <taxon>Hyphomicrobiaceae</taxon>
        <taxon>Rhodomicrobium</taxon>
    </lineage>
</organism>
<evidence type="ECO:0000259" key="8">
    <source>
        <dbReference type="Pfam" id="PF01694"/>
    </source>
</evidence>
<dbReference type="InterPro" id="IPR035952">
    <property type="entry name" value="Rhomboid-like_sf"/>
</dbReference>
<dbReference type="Pfam" id="PF01694">
    <property type="entry name" value="Rhomboid"/>
    <property type="match status" value="1"/>
</dbReference>
<dbReference type="SUPFAM" id="SSF144091">
    <property type="entry name" value="Rhomboid-like"/>
    <property type="match status" value="1"/>
</dbReference>
<dbReference type="GO" id="GO:0016020">
    <property type="term" value="C:membrane"/>
    <property type="evidence" value="ECO:0007669"/>
    <property type="project" value="UniProtKB-SubCell"/>
</dbReference>
<dbReference type="RefSeq" id="WP_052037420.1">
    <property type="nucleotide sequence ID" value="NZ_JAEMUK010000005.1"/>
</dbReference>
<feature type="transmembrane region" description="Helical" evidence="7">
    <location>
        <begin position="111"/>
        <end position="131"/>
    </location>
</feature>
<dbReference type="InterPro" id="IPR022764">
    <property type="entry name" value="Peptidase_S54_rhomboid_dom"/>
</dbReference>
<evidence type="ECO:0000256" key="1">
    <source>
        <dbReference type="ARBA" id="ARBA00004141"/>
    </source>
</evidence>